<dbReference type="AlphaFoldDB" id="A0A6J4KSF5"/>
<feature type="region of interest" description="Disordered" evidence="1">
    <location>
        <begin position="1"/>
        <end position="94"/>
    </location>
</feature>
<feature type="compositionally biased region" description="Basic residues" evidence="1">
    <location>
        <begin position="32"/>
        <end position="43"/>
    </location>
</feature>
<organism evidence="2">
    <name type="scientific">uncultured Frankineae bacterium</name>
    <dbReference type="NCBI Taxonomy" id="437475"/>
    <lineage>
        <taxon>Bacteria</taxon>
        <taxon>Bacillati</taxon>
        <taxon>Actinomycetota</taxon>
        <taxon>Actinomycetes</taxon>
        <taxon>Frankiales</taxon>
        <taxon>environmental samples</taxon>
    </lineage>
</organism>
<gene>
    <name evidence="2" type="ORF">AVDCRST_MAG16-333</name>
</gene>
<proteinExistence type="predicted"/>
<sequence>PGPVLAAVRRQRDRVVVRPHQPASAAVEDRPHHARPVRRRGRVLGRGPACRGCAPAAHRRGARQLPPRRRLPSRHLPARPVRIRPAPRPRRSRM</sequence>
<reference evidence="2" key="1">
    <citation type="submission" date="2020-02" db="EMBL/GenBank/DDBJ databases">
        <authorList>
            <person name="Meier V. D."/>
        </authorList>
    </citation>
    <scope>NUCLEOTIDE SEQUENCE</scope>
    <source>
        <strain evidence="2">AVDCRST_MAG16</strain>
    </source>
</reference>
<feature type="compositionally biased region" description="Basic residues" evidence="1">
    <location>
        <begin position="57"/>
        <end position="94"/>
    </location>
</feature>
<name>A0A6J4KSF5_9ACTN</name>
<evidence type="ECO:0000256" key="1">
    <source>
        <dbReference type="SAM" id="MobiDB-lite"/>
    </source>
</evidence>
<accession>A0A6J4KSF5</accession>
<feature type="non-terminal residue" evidence="2">
    <location>
        <position position="94"/>
    </location>
</feature>
<dbReference type="EMBL" id="CADCUE010000029">
    <property type="protein sequence ID" value="CAA9313696.1"/>
    <property type="molecule type" value="Genomic_DNA"/>
</dbReference>
<protein>
    <submittedName>
        <fullName evidence="2">Uncharacterized protein</fullName>
    </submittedName>
</protein>
<feature type="non-terminal residue" evidence="2">
    <location>
        <position position="1"/>
    </location>
</feature>
<evidence type="ECO:0000313" key="2">
    <source>
        <dbReference type="EMBL" id="CAA9313696.1"/>
    </source>
</evidence>